<evidence type="ECO:0000313" key="1">
    <source>
        <dbReference type="EMBL" id="GAI65557.1"/>
    </source>
</evidence>
<reference evidence="1" key="1">
    <citation type="journal article" date="2014" name="Front. Microbiol.">
        <title>High frequency of phylogenetically diverse reductive dehalogenase-homologous genes in deep subseafloor sedimentary metagenomes.</title>
        <authorList>
            <person name="Kawai M."/>
            <person name="Futagami T."/>
            <person name="Toyoda A."/>
            <person name="Takaki Y."/>
            <person name="Nishi S."/>
            <person name="Hori S."/>
            <person name="Arai W."/>
            <person name="Tsubouchi T."/>
            <person name="Morono Y."/>
            <person name="Uchiyama I."/>
            <person name="Ito T."/>
            <person name="Fujiyama A."/>
            <person name="Inagaki F."/>
            <person name="Takami H."/>
        </authorList>
    </citation>
    <scope>NUCLEOTIDE SEQUENCE</scope>
    <source>
        <strain evidence="1">Expedition CK06-06</strain>
    </source>
</reference>
<comment type="caution">
    <text evidence="1">The sequence shown here is derived from an EMBL/GenBank/DDBJ whole genome shotgun (WGS) entry which is preliminary data.</text>
</comment>
<organism evidence="1">
    <name type="scientific">marine sediment metagenome</name>
    <dbReference type="NCBI Taxonomy" id="412755"/>
    <lineage>
        <taxon>unclassified sequences</taxon>
        <taxon>metagenomes</taxon>
        <taxon>ecological metagenomes</taxon>
    </lineage>
</organism>
<proteinExistence type="predicted"/>
<dbReference type="AlphaFoldDB" id="X1QAS1"/>
<protein>
    <submittedName>
        <fullName evidence="1">Uncharacterized protein</fullName>
    </submittedName>
</protein>
<sequence>MGVAAPNKPKIRFLAEVTIAAKKYLPILRKDVEDSIFPDGFREKIIRRRWANSFYNKLIDFIARYIVAQVNRLDSIVVDLQEPDTDEERFEKQRTNKQALKKCIESLENNIPIAIAPSGGKTHEGIENPVYQTIVPSLASMFFKRGKVVKIVPSVVKESPAIDKKMFWRYLADRIFIYKAIRWVLNLLKIKSYKKYCLTVEFLPPLTFENAKPSKPEKIEFVKNLQQLIYSSLREK</sequence>
<name>X1QAS1_9ZZZZ</name>
<dbReference type="EMBL" id="BARW01001932">
    <property type="protein sequence ID" value="GAI65557.1"/>
    <property type="molecule type" value="Genomic_DNA"/>
</dbReference>
<gene>
    <name evidence="1" type="ORF">S12H4_05736</name>
</gene>
<accession>X1QAS1</accession>